<dbReference type="GO" id="GO:0032933">
    <property type="term" value="P:SREBP signaling pathway"/>
    <property type="evidence" value="ECO:0007669"/>
    <property type="project" value="InterPro"/>
</dbReference>
<keyword evidence="2" id="KW-0472">Membrane</keyword>
<feature type="region of interest" description="Disordered" evidence="1">
    <location>
        <begin position="248"/>
        <end position="283"/>
    </location>
</feature>
<dbReference type="EMBL" id="KL197719">
    <property type="protein sequence ID" value="KDQ57527.1"/>
    <property type="molecule type" value="Genomic_DNA"/>
</dbReference>
<protein>
    <recommendedName>
        <fullName evidence="3">DUF1746 domain-containing protein</fullName>
    </recommendedName>
</protein>
<dbReference type="Proteomes" id="UP000027265">
    <property type="component" value="Unassembled WGS sequence"/>
</dbReference>
<dbReference type="InParanoid" id="A0A067Q221"/>
<keyword evidence="5" id="KW-1185">Reference proteome</keyword>
<dbReference type="PANTHER" id="PTHR39405:SF1">
    <property type="entry name" value="DSC E3 UBIQUITIN LIGASE COMPLEX SUBUNIT 4"/>
    <property type="match status" value="1"/>
</dbReference>
<dbReference type="GO" id="GO:0005783">
    <property type="term" value="C:endoplasmic reticulum"/>
    <property type="evidence" value="ECO:0007669"/>
    <property type="project" value="TreeGrafter"/>
</dbReference>
<gene>
    <name evidence="4" type="ORF">JAAARDRAFT_156282</name>
</gene>
<keyword evidence="2" id="KW-1133">Transmembrane helix</keyword>
<accession>A0A067Q221</accession>
<dbReference type="Pfam" id="PF08508">
    <property type="entry name" value="DUF1746"/>
    <property type="match status" value="1"/>
</dbReference>
<evidence type="ECO:0000256" key="2">
    <source>
        <dbReference type="SAM" id="Phobius"/>
    </source>
</evidence>
<dbReference type="InterPro" id="IPR013715">
    <property type="entry name" value="DUF1746"/>
</dbReference>
<feature type="transmembrane region" description="Helical" evidence="2">
    <location>
        <begin position="59"/>
        <end position="78"/>
    </location>
</feature>
<evidence type="ECO:0000313" key="4">
    <source>
        <dbReference type="EMBL" id="KDQ57527.1"/>
    </source>
</evidence>
<feature type="transmembrane region" description="Helical" evidence="2">
    <location>
        <begin position="104"/>
        <end position="123"/>
    </location>
</feature>
<keyword evidence="2" id="KW-0812">Transmembrane</keyword>
<sequence>MQIRHHAQRQHIIQSLDTLLYHLHTLSFFLSPRIWALLCRVTTQFQFSRPRLLDPKRSLRFWFFLIVFFNAGALWSHATEGAPEGRGVILDFVGMSYRPSKGQLLFLDLFIILLQMVLTTIAYETSLSEASSTDTPDPLLPKIPTSGSFFPSLSRFTSTYSPLPTNEDPDSHSEDSPQNSKSPPITESPYIFDLRLSLILSRIRTPAPLPTPPVIAETGIPLPNTTGATRALPAGLRMLLRARRELRTRADRTNNDRPQGAAGGVSGTGGGRVPGALDLDDGG</sequence>
<evidence type="ECO:0000313" key="5">
    <source>
        <dbReference type="Proteomes" id="UP000027265"/>
    </source>
</evidence>
<organism evidence="4 5">
    <name type="scientific">Jaapia argillacea MUCL 33604</name>
    <dbReference type="NCBI Taxonomy" id="933084"/>
    <lineage>
        <taxon>Eukaryota</taxon>
        <taxon>Fungi</taxon>
        <taxon>Dikarya</taxon>
        <taxon>Basidiomycota</taxon>
        <taxon>Agaricomycotina</taxon>
        <taxon>Agaricomycetes</taxon>
        <taxon>Agaricomycetidae</taxon>
        <taxon>Jaapiales</taxon>
        <taxon>Jaapiaceae</taxon>
        <taxon>Jaapia</taxon>
    </lineage>
</organism>
<dbReference type="HOGENOM" id="CLU_094671_0_0_1"/>
<feature type="domain" description="DUF1746" evidence="3">
    <location>
        <begin position="15"/>
        <end position="117"/>
    </location>
</feature>
<proteinExistence type="predicted"/>
<dbReference type="GO" id="GO:0044695">
    <property type="term" value="C:Dsc E3 ubiquitin ligase complex"/>
    <property type="evidence" value="ECO:0007669"/>
    <property type="project" value="InterPro"/>
</dbReference>
<dbReference type="InterPro" id="IPR038967">
    <property type="entry name" value="Dsc4-like"/>
</dbReference>
<feature type="compositionally biased region" description="Gly residues" evidence="1">
    <location>
        <begin position="261"/>
        <end position="273"/>
    </location>
</feature>
<feature type="region of interest" description="Disordered" evidence="1">
    <location>
        <begin position="160"/>
        <end position="187"/>
    </location>
</feature>
<name>A0A067Q221_9AGAM</name>
<evidence type="ECO:0000259" key="3">
    <source>
        <dbReference type="Pfam" id="PF08508"/>
    </source>
</evidence>
<dbReference type="OrthoDB" id="5428737at2759"/>
<reference evidence="5" key="1">
    <citation type="journal article" date="2014" name="Proc. Natl. Acad. Sci. U.S.A.">
        <title>Extensive sampling of basidiomycete genomes demonstrates inadequacy of the white-rot/brown-rot paradigm for wood decay fungi.</title>
        <authorList>
            <person name="Riley R."/>
            <person name="Salamov A.A."/>
            <person name="Brown D.W."/>
            <person name="Nagy L.G."/>
            <person name="Floudas D."/>
            <person name="Held B.W."/>
            <person name="Levasseur A."/>
            <person name="Lombard V."/>
            <person name="Morin E."/>
            <person name="Otillar R."/>
            <person name="Lindquist E.A."/>
            <person name="Sun H."/>
            <person name="LaButti K.M."/>
            <person name="Schmutz J."/>
            <person name="Jabbour D."/>
            <person name="Luo H."/>
            <person name="Baker S.E."/>
            <person name="Pisabarro A.G."/>
            <person name="Walton J.D."/>
            <person name="Blanchette R.A."/>
            <person name="Henrissat B."/>
            <person name="Martin F."/>
            <person name="Cullen D."/>
            <person name="Hibbett D.S."/>
            <person name="Grigoriev I.V."/>
        </authorList>
    </citation>
    <scope>NUCLEOTIDE SEQUENCE [LARGE SCALE GENOMIC DNA]</scope>
    <source>
        <strain evidence="5">MUCL 33604</strain>
    </source>
</reference>
<dbReference type="PANTHER" id="PTHR39405">
    <property type="entry name" value="DSC E3 UBIQUITIN LIGASE COMPLEX SUBUNIT 4"/>
    <property type="match status" value="1"/>
</dbReference>
<dbReference type="AlphaFoldDB" id="A0A067Q221"/>
<evidence type="ECO:0000256" key="1">
    <source>
        <dbReference type="SAM" id="MobiDB-lite"/>
    </source>
</evidence>
<feature type="compositionally biased region" description="Polar residues" evidence="1">
    <location>
        <begin position="176"/>
        <end position="185"/>
    </location>
</feature>